<dbReference type="Proteomes" id="UP000316196">
    <property type="component" value="Unassembled WGS sequence"/>
</dbReference>
<keyword evidence="2" id="KW-0238">DNA-binding</keyword>
<evidence type="ECO:0000259" key="4">
    <source>
        <dbReference type="PROSITE" id="PS50949"/>
    </source>
</evidence>
<dbReference type="AlphaFoldDB" id="A0A542ZRE7"/>
<evidence type="ECO:0000313" key="6">
    <source>
        <dbReference type="Proteomes" id="UP000316196"/>
    </source>
</evidence>
<dbReference type="Gene3D" id="1.10.10.10">
    <property type="entry name" value="Winged helix-like DNA-binding domain superfamily/Winged helix DNA-binding domain"/>
    <property type="match status" value="1"/>
</dbReference>
<keyword evidence="6" id="KW-1185">Reference proteome</keyword>
<dbReference type="GO" id="GO:0003700">
    <property type="term" value="F:DNA-binding transcription factor activity"/>
    <property type="evidence" value="ECO:0007669"/>
    <property type="project" value="InterPro"/>
</dbReference>
<reference evidence="5 6" key="1">
    <citation type="submission" date="2019-06" db="EMBL/GenBank/DDBJ databases">
        <title>Sequencing the genomes of 1000 actinobacteria strains.</title>
        <authorList>
            <person name="Klenk H.-P."/>
        </authorList>
    </citation>
    <scope>NUCLEOTIDE SEQUENCE [LARGE SCALE GENOMIC DNA]</scope>
    <source>
        <strain evidence="5 6">DSM 8251</strain>
    </source>
</reference>
<organism evidence="5 6">
    <name type="scientific">Propioniferax innocua</name>
    <dbReference type="NCBI Taxonomy" id="1753"/>
    <lineage>
        <taxon>Bacteria</taxon>
        <taxon>Bacillati</taxon>
        <taxon>Actinomycetota</taxon>
        <taxon>Actinomycetes</taxon>
        <taxon>Propionibacteriales</taxon>
        <taxon>Propionibacteriaceae</taxon>
        <taxon>Propioniferax</taxon>
    </lineage>
</organism>
<evidence type="ECO:0000256" key="2">
    <source>
        <dbReference type="ARBA" id="ARBA00023125"/>
    </source>
</evidence>
<dbReference type="Pfam" id="PF00392">
    <property type="entry name" value="GntR"/>
    <property type="match status" value="1"/>
</dbReference>
<keyword evidence="1" id="KW-0805">Transcription regulation</keyword>
<dbReference type="InterPro" id="IPR036388">
    <property type="entry name" value="WH-like_DNA-bd_sf"/>
</dbReference>
<dbReference type="EMBL" id="VFOR01000001">
    <property type="protein sequence ID" value="TQL62790.1"/>
    <property type="molecule type" value="Genomic_DNA"/>
</dbReference>
<dbReference type="PANTHER" id="PTHR38445">
    <property type="entry name" value="HTH-TYPE TRANSCRIPTIONAL REPRESSOR YTRA"/>
    <property type="match status" value="1"/>
</dbReference>
<dbReference type="GO" id="GO:0003677">
    <property type="term" value="F:DNA binding"/>
    <property type="evidence" value="ECO:0007669"/>
    <property type="project" value="UniProtKB-KW"/>
</dbReference>
<dbReference type="CDD" id="cd07377">
    <property type="entry name" value="WHTH_GntR"/>
    <property type="match status" value="1"/>
</dbReference>
<dbReference type="SUPFAM" id="SSF46785">
    <property type="entry name" value="Winged helix' DNA-binding domain"/>
    <property type="match status" value="1"/>
</dbReference>
<accession>A0A542ZRE7</accession>
<dbReference type="OrthoDB" id="155424at2"/>
<gene>
    <name evidence="5" type="ORF">FB460_0580</name>
</gene>
<comment type="caution">
    <text evidence="5">The sequence shown here is derived from an EMBL/GenBank/DDBJ whole genome shotgun (WGS) entry which is preliminary data.</text>
</comment>
<dbReference type="InterPro" id="IPR000524">
    <property type="entry name" value="Tscrpt_reg_HTH_GntR"/>
</dbReference>
<sequence>MLWLVDTADPTPMYLQVARVARQAWESGELRTGERLPPARELATSLGLNMHTVLRGYQELRDEGIVELRRGRGAVIRTDVDAAERLRPEVDDLISSAHRLGVAKDALIALIHDRYAEEAP</sequence>
<evidence type="ECO:0000256" key="3">
    <source>
        <dbReference type="ARBA" id="ARBA00023163"/>
    </source>
</evidence>
<proteinExistence type="predicted"/>
<protein>
    <submittedName>
        <fullName evidence="5">GntR family transcriptional regulator</fullName>
    </submittedName>
</protein>
<evidence type="ECO:0000313" key="5">
    <source>
        <dbReference type="EMBL" id="TQL62790.1"/>
    </source>
</evidence>
<dbReference type="PANTHER" id="PTHR38445:SF7">
    <property type="entry name" value="GNTR-FAMILY TRANSCRIPTIONAL REGULATOR"/>
    <property type="match status" value="1"/>
</dbReference>
<evidence type="ECO:0000256" key="1">
    <source>
        <dbReference type="ARBA" id="ARBA00023015"/>
    </source>
</evidence>
<dbReference type="SMART" id="SM00345">
    <property type="entry name" value="HTH_GNTR"/>
    <property type="match status" value="1"/>
</dbReference>
<dbReference type="InterPro" id="IPR036390">
    <property type="entry name" value="WH_DNA-bd_sf"/>
</dbReference>
<dbReference type="PROSITE" id="PS50949">
    <property type="entry name" value="HTH_GNTR"/>
    <property type="match status" value="1"/>
</dbReference>
<name>A0A542ZRE7_9ACTN</name>
<keyword evidence="3" id="KW-0804">Transcription</keyword>
<dbReference type="RefSeq" id="WP_142092590.1">
    <property type="nucleotide sequence ID" value="NZ_BAAAMD010000001.1"/>
</dbReference>
<feature type="domain" description="HTH gntR-type" evidence="4">
    <location>
        <begin position="11"/>
        <end position="79"/>
    </location>
</feature>